<dbReference type="Gene3D" id="3.40.50.80">
    <property type="entry name" value="Nucleotide-binding domain of ferredoxin-NADP reductase (FNR) module"/>
    <property type="match status" value="1"/>
</dbReference>
<accession>A0AA97I703</accession>
<keyword evidence="3" id="KW-1185">Reference proteome</keyword>
<dbReference type="AlphaFoldDB" id="A0AA97I703"/>
<dbReference type="Pfam" id="PF04954">
    <property type="entry name" value="SIP"/>
    <property type="match status" value="1"/>
</dbReference>
<evidence type="ECO:0000313" key="2">
    <source>
        <dbReference type="EMBL" id="WOF23712.1"/>
    </source>
</evidence>
<dbReference type="PANTHER" id="PTHR30157:SF0">
    <property type="entry name" value="NADPH-DEPENDENT FERRIC-CHELATE REDUCTASE"/>
    <property type="match status" value="1"/>
</dbReference>
<feature type="domain" description="SIP-like Rossmann fold" evidence="1">
    <location>
        <begin position="11"/>
        <end position="124"/>
    </location>
</feature>
<dbReference type="EMBL" id="CP118157">
    <property type="protein sequence ID" value="WOF23712.1"/>
    <property type="molecule type" value="Genomic_DNA"/>
</dbReference>
<dbReference type="KEGG" id="mbet:N8K70_03265"/>
<dbReference type="InterPro" id="IPR007037">
    <property type="entry name" value="SIP_rossman_dom"/>
</dbReference>
<name>A0AA97I703_9MICO</name>
<protein>
    <submittedName>
        <fullName evidence="2">SIP domain-containing protein</fullName>
    </submittedName>
</protein>
<reference evidence="2 3" key="1">
    <citation type="submission" date="2023-02" db="EMBL/GenBank/DDBJ databases">
        <title>Microbacterium betulae sp. nov., isolated from birch wood.</title>
        <authorList>
            <person name="Pasciak M."/>
            <person name="Pawlik K.J."/>
            <person name="Martynowski D."/>
            <person name="Laczmanski L."/>
            <person name="Ciekot J."/>
            <person name="Szponar B."/>
            <person name="Wojcik-Fatla A."/>
            <person name="Mackiewicz B."/>
            <person name="Farian E."/>
            <person name="Cholewa G."/>
            <person name="Cholewa A."/>
            <person name="Dutkiewicz J."/>
        </authorList>
    </citation>
    <scope>NUCLEOTIDE SEQUENCE [LARGE SCALE GENOMIC DNA]</scope>
    <source>
        <strain evidence="2 3">AB</strain>
    </source>
</reference>
<dbReference type="InterPro" id="IPR039374">
    <property type="entry name" value="SIP_fam"/>
</dbReference>
<dbReference type="Proteomes" id="UP001305498">
    <property type="component" value="Chromosome"/>
</dbReference>
<sequence length="142" mass="15945">MSAERHPVRPHFLLVGDSTDLPAIRRMLERLPVAAYGQVFVEIASRVQIQRFEVPEGVSLTWLLRDGVGDGAARRMAPRGECVVRAVHAWFDEWMFEGGQQAPRVVWIGCSASPRVSRLHRELRARFPLLGGDDRHAPVRGA</sequence>
<dbReference type="PANTHER" id="PTHR30157">
    <property type="entry name" value="FERRIC REDUCTASE, NADPH-DEPENDENT"/>
    <property type="match status" value="1"/>
</dbReference>
<evidence type="ECO:0000259" key="1">
    <source>
        <dbReference type="Pfam" id="PF04954"/>
    </source>
</evidence>
<proteinExistence type="predicted"/>
<organism evidence="2 3">
    <name type="scientific">Microbacterium betulae</name>
    <dbReference type="NCBI Taxonomy" id="2981139"/>
    <lineage>
        <taxon>Bacteria</taxon>
        <taxon>Bacillati</taxon>
        <taxon>Actinomycetota</taxon>
        <taxon>Actinomycetes</taxon>
        <taxon>Micrococcales</taxon>
        <taxon>Microbacteriaceae</taxon>
        <taxon>Microbacterium</taxon>
    </lineage>
</organism>
<evidence type="ECO:0000313" key="3">
    <source>
        <dbReference type="Proteomes" id="UP001305498"/>
    </source>
</evidence>
<dbReference type="InterPro" id="IPR039261">
    <property type="entry name" value="FNR_nucleotide-bd"/>
</dbReference>
<dbReference type="RefSeq" id="WP_317140183.1">
    <property type="nucleotide sequence ID" value="NZ_CP118157.1"/>
</dbReference>
<gene>
    <name evidence="2" type="ORF">N8K70_03265</name>
</gene>